<dbReference type="Pfam" id="PF04991">
    <property type="entry name" value="LicD"/>
    <property type="match status" value="1"/>
</dbReference>
<dbReference type="InterPro" id="IPR007074">
    <property type="entry name" value="LicD/FKTN/FKRP_NTP_transf"/>
</dbReference>
<dbReference type="Pfam" id="PF22921">
    <property type="entry name" value="FKRP_N"/>
    <property type="match status" value="1"/>
</dbReference>
<evidence type="ECO:0008006" key="6">
    <source>
        <dbReference type="Google" id="ProtNLM"/>
    </source>
</evidence>
<feature type="transmembrane region" description="Helical" evidence="1">
    <location>
        <begin position="7"/>
        <end position="27"/>
    </location>
</feature>
<name>A0AA38I437_9CUCU</name>
<reference evidence="4" key="1">
    <citation type="journal article" date="2023" name="G3 (Bethesda)">
        <title>Whole genome assemblies of Zophobas morio and Tenebrio molitor.</title>
        <authorList>
            <person name="Kaur S."/>
            <person name="Stinson S.A."/>
            <person name="diCenzo G.C."/>
        </authorList>
    </citation>
    <scope>NUCLEOTIDE SEQUENCE</scope>
    <source>
        <strain evidence="4">QUZm001</strain>
    </source>
</reference>
<gene>
    <name evidence="4" type="ORF">Zmor_020640</name>
</gene>
<feature type="domain" description="LicD/FKTN/FKRP nucleotidyltransferase" evidence="2">
    <location>
        <begin position="349"/>
        <end position="387"/>
    </location>
</feature>
<keyword evidence="1" id="KW-0812">Transmembrane</keyword>
<evidence type="ECO:0000256" key="1">
    <source>
        <dbReference type="SAM" id="Phobius"/>
    </source>
</evidence>
<organism evidence="4 5">
    <name type="scientific">Zophobas morio</name>
    <dbReference type="NCBI Taxonomy" id="2755281"/>
    <lineage>
        <taxon>Eukaryota</taxon>
        <taxon>Metazoa</taxon>
        <taxon>Ecdysozoa</taxon>
        <taxon>Arthropoda</taxon>
        <taxon>Hexapoda</taxon>
        <taxon>Insecta</taxon>
        <taxon>Pterygota</taxon>
        <taxon>Neoptera</taxon>
        <taxon>Endopterygota</taxon>
        <taxon>Coleoptera</taxon>
        <taxon>Polyphaga</taxon>
        <taxon>Cucujiformia</taxon>
        <taxon>Tenebrionidae</taxon>
        <taxon>Zophobas</taxon>
    </lineage>
</organism>
<dbReference type="EMBL" id="JALNTZ010000006">
    <property type="protein sequence ID" value="KAJ3648871.1"/>
    <property type="molecule type" value="Genomic_DNA"/>
</dbReference>
<dbReference type="InterPro" id="IPR055105">
    <property type="entry name" value="FKRP_N"/>
</dbReference>
<dbReference type="PANTHER" id="PTHR13627">
    <property type="entry name" value="FUKUTIN RELATED PROTEIN"/>
    <property type="match status" value="1"/>
</dbReference>
<dbReference type="AlphaFoldDB" id="A0AA38I437"/>
<keyword evidence="1" id="KW-0472">Membrane</keyword>
<dbReference type="InterPro" id="IPR052613">
    <property type="entry name" value="LicD_transferase"/>
</dbReference>
<evidence type="ECO:0000259" key="3">
    <source>
        <dbReference type="Pfam" id="PF22921"/>
    </source>
</evidence>
<dbReference type="PANTHER" id="PTHR13627:SF31">
    <property type="entry name" value="RIBITOL 5-PHOSPHATE TRANSFERASE FKRP"/>
    <property type="match status" value="1"/>
</dbReference>
<proteinExistence type="predicted"/>
<protein>
    <recommendedName>
        <fullName evidence="6">Fukutin-related protein</fullName>
    </recommendedName>
</protein>
<dbReference type="Proteomes" id="UP001168821">
    <property type="component" value="Unassembled WGS sequence"/>
</dbReference>
<accession>A0AA38I437</accession>
<dbReference type="GO" id="GO:0005794">
    <property type="term" value="C:Golgi apparatus"/>
    <property type="evidence" value="ECO:0007669"/>
    <property type="project" value="TreeGrafter"/>
</dbReference>
<evidence type="ECO:0000313" key="5">
    <source>
        <dbReference type="Proteomes" id="UP001168821"/>
    </source>
</evidence>
<feature type="domain" description="FKRP stem" evidence="3">
    <location>
        <begin position="52"/>
        <end position="293"/>
    </location>
</feature>
<keyword evidence="5" id="KW-1185">Reference proteome</keyword>
<comment type="caution">
    <text evidence="4">The sequence shown here is derived from an EMBL/GenBank/DDBJ whole genome shotgun (WGS) entry which is preliminary data.</text>
</comment>
<sequence>MIMRIKLARLIAFVVVFANIIVIYYSLRLFVSFGGFKSYYTVPTVKTSTKSPTKHISKLVTIIIREFESFENDVAATVQSFLNVFPNIQLMIVYDSSPYPPLDINLKNGSFRNLKTVNLSPSLKVPYIERHPVLQIKTKYVLFVPDSTRISSRQNLQYMIAELSKQPENIIVVPTSNKKDLGCLRINVNIREWTLKYSLIKGTVCDGVTGKHLILMETEILKKLSDPFILPFPHSLYIQTAPLLIKINILKSPSFQEGKPVLRSHHAQWKQKQVNASRLKNLYTLFQLKQVVRETGATEWYGCTRETPRCFGPILDLMPSYLFEGKWTPPCCLSNLRKTAKHVFNSLDEAGIRYWLEAGSLLGAMRSGDILPWDHDVDIGFNRDDLLRSPWLTKAQDKPVVDSKGFLWEKATGGNFYRINYSKTNKIYVNLFPFYCKNGTMTKDAWYTSHKNMEFPDNFLHPMSSIEFIGRQVPSPNNIRDFLELKFGKGAIENPEYPNPSRLPFP</sequence>
<dbReference type="GO" id="GO:0035269">
    <property type="term" value="P:protein O-linked glycosylation via mannose"/>
    <property type="evidence" value="ECO:0007669"/>
    <property type="project" value="TreeGrafter"/>
</dbReference>
<evidence type="ECO:0000259" key="2">
    <source>
        <dbReference type="Pfam" id="PF04991"/>
    </source>
</evidence>
<evidence type="ECO:0000313" key="4">
    <source>
        <dbReference type="EMBL" id="KAJ3648871.1"/>
    </source>
</evidence>
<keyword evidence="1" id="KW-1133">Transmembrane helix</keyword>